<feature type="compositionally biased region" description="Polar residues" evidence="3">
    <location>
        <begin position="693"/>
        <end position="703"/>
    </location>
</feature>
<feature type="domain" description="Ras-associating" evidence="5">
    <location>
        <begin position="756"/>
        <end position="846"/>
    </location>
</feature>
<dbReference type="Proteomes" id="UP000318571">
    <property type="component" value="Chromosome 10"/>
</dbReference>
<dbReference type="PROSITE" id="PS50200">
    <property type="entry name" value="RA"/>
    <property type="match status" value="1"/>
</dbReference>
<dbReference type="CDD" id="cd00155">
    <property type="entry name" value="RasGEF"/>
    <property type="match status" value="1"/>
</dbReference>
<feature type="region of interest" description="Disordered" evidence="3">
    <location>
        <begin position="608"/>
        <end position="750"/>
    </location>
</feature>
<dbReference type="InterPro" id="IPR000651">
    <property type="entry name" value="Ras-like_Gua-exchang_fac_N"/>
</dbReference>
<evidence type="ECO:0000313" key="7">
    <source>
        <dbReference type="EMBL" id="TRY62928.1"/>
    </source>
</evidence>
<organism evidence="7 8">
    <name type="scientific">Tigriopus californicus</name>
    <name type="common">Marine copepod</name>
    <dbReference type="NCBI Taxonomy" id="6832"/>
    <lineage>
        <taxon>Eukaryota</taxon>
        <taxon>Metazoa</taxon>
        <taxon>Ecdysozoa</taxon>
        <taxon>Arthropoda</taxon>
        <taxon>Crustacea</taxon>
        <taxon>Multicrustacea</taxon>
        <taxon>Hexanauplia</taxon>
        <taxon>Copepoda</taxon>
        <taxon>Harpacticoida</taxon>
        <taxon>Harpacticidae</taxon>
        <taxon>Tigriopus</taxon>
    </lineage>
</organism>
<dbReference type="EMBL" id="VCGU01000458">
    <property type="protein sequence ID" value="TRY62928.1"/>
    <property type="molecule type" value="Genomic_DNA"/>
</dbReference>
<feature type="compositionally biased region" description="Polar residues" evidence="3">
    <location>
        <begin position="729"/>
        <end position="750"/>
    </location>
</feature>
<dbReference type="PROSITE" id="PS50212">
    <property type="entry name" value="RASGEF_NTER"/>
    <property type="match status" value="1"/>
</dbReference>
<dbReference type="InterPro" id="IPR019804">
    <property type="entry name" value="Ras_G-nucl-exch_fac_CS"/>
</dbReference>
<dbReference type="Pfam" id="PF00617">
    <property type="entry name" value="RasGEF"/>
    <property type="match status" value="1"/>
</dbReference>
<dbReference type="GO" id="GO:0005886">
    <property type="term" value="C:plasma membrane"/>
    <property type="evidence" value="ECO:0007669"/>
    <property type="project" value="TreeGrafter"/>
</dbReference>
<evidence type="ECO:0000313" key="8">
    <source>
        <dbReference type="Proteomes" id="UP000318571"/>
    </source>
</evidence>
<dbReference type="InterPro" id="IPR000159">
    <property type="entry name" value="RA_dom"/>
</dbReference>
<name>A0A553NBY1_TIGCA</name>
<dbReference type="Gene3D" id="3.10.20.90">
    <property type="entry name" value="Phosphatidylinositol 3-kinase Catalytic Subunit, Chain A, domain 1"/>
    <property type="match status" value="1"/>
</dbReference>
<evidence type="ECO:0000259" key="5">
    <source>
        <dbReference type="PROSITE" id="PS50200"/>
    </source>
</evidence>
<gene>
    <name evidence="7" type="ORF">TCAL_05765</name>
</gene>
<feature type="region of interest" description="Disordered" evidence="3">
    <location>
        <begin position="850"/>
        <end position="880"/>
    </location>
</feature>
<feature type="compositionally biased region" description="Low complexity" evidence="3">
    <location>
        <begin position="673"/>
        <end position="692"/>
    </location>
</feature>
<feature type="domain" description="N-terminal Ras-GEF" evidence="6">
    <location>
        <begin position="101"/>
        <end position="230"/>
    </location>
</feature>
<reference evidence="7 8" key="1">
    <citation type="journal article" date="2018" name="Nat. Ecol. Evol.">
        <title>Genomic signatures of mitonuclear coevolution across populations of Tigriopus californicus.</title>
        <authorList>
            <person name="Barreto F.S."/>
            <person name="Watson E.T."/>
            <person name="Lima T.G."/>
            <person name="Willett C.S."/>
            <person name="Edmands S."/>
            <person name="Li W."/>
            <person name="Burton R.S."/>
        </authorList>
    </citation>
    <scope>NUCLEOTIDE SEQUENCE [LARGE SCALE GENOMIC DNA]</scope>
    <source>
        <strain evidence="7 8">San Diego</strain>
    </source>
</reference>
<protein>
    <recommendedName>
        <fullName evidence="9">Ras-GEF domain-containing protein</fullName>
    </recommendedName>
</protein>
<dbReference type="CDD" id="cd06224">
    <property type="entry name" value="REM"/>
    <property type="match status" value="1"/>
</dbReference>
<dbReference type="SMART" id="SM00314">
    <property type="entry name" value="RA"/>
    <property type="match status" value="1"/>
</dbReference>
<evidence type="ECO:0000256" key="2">
    <source>
        <dbReference type="PROSITE-ProRule" id="PRU00168"/>
    </source>
</evidence>
<dbReference type="SMART" id="SM00229">
    <property type="entry name" value="RasGEFN"/>
    <property type="match status" value="1"/>
</dbReference>
<dbReference type="GO" id="GO:0005085">
    <property type="term" value="F:guanyl-nucleotide exchange factor activity"/>
    <property type="evidence" value="ECO:0007669"/>
    <property type="project" value="UniProtKB-KW"/>
</dbReference>
<feature type="domain" description="Ras-GEF" evidence="4">
    <location>
        <begin position="318"/>
        <end position="584"/>
    </location>
</feature>
<dbReference type="CDD" id="cd00153">
    <property type="entry name" value="RA_RalGDS_like"/>
    <property type="match status" value="1"/>
</dbReference>
<evidence type="ECO:0000256" key="3">
    <source>
        <dbReference type="SAM" id="MobiDB-lite"/>
    </source>
</evidence>
<dbReference type="PROSITE" id="PS00720">
    <property type="entry name" value="RASGEF"/>
    <property type="match status" value="1"/>
</dbReference>
<accession>A0A553NBY1</accession>
<dbReference type="PANTHER" id="PTHR23113">
    <property type="entry name" value="GUANINE NUCLEOTIDE EXCHANGE FACTOR"/>
    <property type="match status" value="1"/>
</dbReference>
<dbReference type="InterPro" id="IPR023578">
    <property type="entry name" value="Ras_GEF_dom_sf"/>
</dbReference>
<dbReference type="PANTHER" id="PTHR23113:SF312">
    <property type="entry name" value="RAL GUANINE NUCLEOTIDE DISSOCIATION STIMULATOR-LIKE, ISOFORM E"/>
    <property type="match status" value="1"/>
</dbReference>
<feature type="compositionally biased region" description="Low complexity" evidence="3">
    <location>
        <begin position="644"/>
        <end position="656"/>
    </location>
</feature>
<dbReference type="AlphaFoldDB" id="A0A553NBY1"/>
<dbReference type="SMART" id="SM00147">
    <property type="entry name" value="RasGEF"/>
    <property type="match status" value="1"/>
</dbReference>
<dbReference type="GO" id="GO:0007265">
    <property type="term" value="P:Ras protein signal transduction"/>
    <property type="evidence" value="ECO:0007669"/>
    <property type="project" value="TreeGrafter"/>
</dbReference>
<evidence type="ECO:0000259" key="6">
    <source>
        <dbReference type="PROSITE" id="PS50212"/>
    </source>
</evidence>
<keyword evidence="8" id="KW-1185">Reference proteome</keyword>
<dbReference type="Gene3D" id="1.10.840.10">
    <property type="entry name" value="Ras guanine-nucleotide exchange factors catalytic domain"/>
    <property type="match status" value="1"/>
</dbReference>
<evidence type="ECO:0000259" key="4">
    <source>
        <dbReference type="PROSITE" id="PS50009"/>
    </source>
</evidence>
<dbReference type="Pfam" id="PF00788">
    <property type="entry name" value="RA"/>
    <property type="match status" value="1"/>
</dbReference>
<feature type="compositionally biased region" description="Polar residues" evidence="3">
    <location>
        <begin position="712"/>
        <end position="721"/>
    </location>
</feature>
<dbReference type="Gene3D" id="1.20.870.10">
    <property type="entry name" value="Son of sevenless (SoS) protein Chain: S domain 1"/>
    <property type="match status" value="1"/>
</dbReference>
<keyword evidence="1 2" id="KW-0344">Guanine-nucleotide releasing factor</keyword>
<proteinExistence type="predicted"/>
<dbReference type="SUPFAM" id="SSF54236">
    <property type="entry name" value="Ubiquitin-like"/>
    <property type="match status" value="1"/>
</dbReference>
<evidence type="ECO:0000256" key="1">
    <source>
        <dbReference type="ARBA" id="ARBA00022658"/>
    </source>
</evidence>
<dbReference type="InterPro" id="IPR001895">
    <property type="entry name" value="RASGEF_cat_dom"/>
</dbReference>
<dbReference type="InterPro" id="IPR036964">
    <property type="entry name" value="RASGEF_cat_dom_sf"/>
</dbReference>
<dbReference type="Pfam" id="PF00618">
    <property type="entry name" value="RasGEF_N"/>
    <property type="match status" value="1"/>
</dbReference>
<dbReference type="PROSITE" id="PS50009">
    <property type="entry name" value="RASGEF_CAT"/>
    <property type="match status" value="1"/>
</dbReference>
<evidence type="ECO:0008006" key="9">
    <source>
        <dbReference type="Google" id="ProtNLM"/>
    </source>
</evidence>
<comment type="caution">
    <text evidence="7">The sequence shown here is derived from an EMBL/GenBank/DDBJ whole genome shotgun (WGS) entry which is preliminary data.</text>
</comment>
<dbReference type="InterPro" id="IPR029071">
    <property type="entry name" value="Ubiquitin-like_domsf"/>
</dbReference>
<sequence length="890" mass="98838">MAPQLVRTLSAQFTDTFLKRSESSLNSMVDLRCISKYPWRFGEVNFKQPTWRYWGEEKCPGAIYTVYLKKVRYHSPSKSIINVSGGESDDDISHLEWETVRVRFIKAGSLEKLVGSLASEVGELESTYVNVFLATYRTFASPKQVLNLLLERYDELRNPNSPMREAMRDQNRKTLRQSIHVWLDQYPEDFQEPPNYPCLTQLESFTSRVMPDSELDQKVHRKGDLIRRSAKGGPHCSNAAGSTLKCSPLINQLLSTSTMPTAPEFNVKSPPSASNGKGYHHPQYHYTNLIPSRHPSAGNLTTTNHGIIPPYSDFLEIPETIFAQQLTRMDYELFKRVIPHQCLGSVWSRRDKGRDRDCVSVVATVEQFNAVCYRVISAILMEPEAKSSARAKIISKWVDIAQELRVLKNFSSLKAIISGLQTNPVYRLKKAWSHLPRDKLETFEELARIFSEDNNALAQRELLVREGTARFADTVGENDHHLQKVLQKHSENSRAISYGTIPYLGTFLTDLTMIDTAIPDTTEGLINFDKRRKEFEVLAQIKLLQGAAKAYHIDGQPRFSQWWDSVLVLDEREAFELSCQIEPNLNSGISGGGSAASKDNKYKRKANSLGGFHRKNDSIASTGSSSASSQLTGEHAEQQPSMCQSASSSDILSQSDPMPDHQQSRNGARSKSHSALSSASSNSSLPSMDASLASSGNNTTSKSEPLGASTPLKGSSASTKSLGDHGSESKATSRSMSKTSVASSGSATDSPYRTSEFYIIRVSIEEAGPETEGVIMYKSIMIGNHEKTKEVIRSAMMKHGLEGSPENYTLSQVLPDKELLIPEKANVYYAISTQHDLNFTLREKSEDLNTVGGTVSRDSLGLGGEGTPRGSRRPPRDNSKARRKLLGLVL</sequence>
<dbReference type="InterPro" id="IPR008937">
    <property type="entry name" value="Ras-like_GEF"/>
</dbReference>
<dbReference type="SUPFAM" id="SSF48366">
    <property type="entry name" value="Ras GEF"/>
    <property type="match status" value="1"/>
</dbReference>
<dbReference type="OrthoDB" id="26687at2759"/>
<dbReference type="OMA" id="DSCMVYD"/>
<dbReference type="STRING" id="6832.A0A553NBY1"/>
<feature type="compositionally biased region" description="Low complexity" evidence="3">
    <location>
        <begin position="618"/>
        <end position="629"/>
    </location>
</feature>